<proteinExistence type="inferred from homology"/>
<dbReference type="PROSITE" id="PS51387">
    <property type="entry name" value="FAD_PCMH"/>
    <property type="match status" value="1"/>
</dbReference>
<dbReference type="GO" id="GO:0016491">
    <property type="term" value="F:oxidoreductase activity"/>
    <property type="evidence" value="ECO:0007669"/>
    <property type="project" value="UniProtKB-KW"/>
</dbReference>
<dbReference type="InterPro" id="IPR036318">
    <property type="entry name" value="FAD-bd_PCMH-like_sf"/>
</dbReference>
<dbReference type="Proteomes" id="UP000717696">
    <property type="component" value="Unassembled WGS sequence"/>
</dbReference>
<sequence>MTWTTLLDARASFRGFISTRDDPDYRRLVERWSGNEQNEPNLVFEPVCENDISVALRYAVSNDIEVAVVCGGHSFMGASSSAGGVHVDLRRMRGAWVDNDHFGADGVMTIEGGASAGDVGEACALRGTCTTLPAVKELGYMGFALGGGGGWIMGLIGHAVDQFLEARIVLASGEIVTASAESHPDLFWAIKGAGYNFGVVASVKIRVRGLPTQIFFGTIIYPPSSFEAVFEAAERYLENQKEDDTLAMVYQTLGPSGGPAESIVAFPYYHGDDVAEGRRRFKEFLDIPHTFENTGLQWFPRSSDSTPQAVWMPMRRYSDGTLFTRMSPKIWLPVLDRLRQWVAGEGTRYTGTSMFLGLYGWYYTFTNTGPQFDSAWPLRSPPSDGGGSWRDCAVYITTEKAEDEAEAIKTAREVVDLIRRRHDEEFGVSSDGWRVYPNGSLLPGTTAEYIFKENYPRLQGIKARYDPDNVFHKKHAIDPKPAVM</sequence>
<organism evidence="7 8">
    <name type="scientific">Dactylonectria estremocensis</name>
    <dbReference type="NCBI Taxonomy" id="1079267"/>
    <lineage>
        <taxon>Eukaryota</taxon>
        <taxon>Fungi</taxon>
        <taxon>Dikarya</taxon>
        <taxon>Ascomycota</taxon>
        <taxon>Pezizomycotina</taxon>
        <taxon>Sordariomycetes</taxon>
        <taxon>Hypocreomycetidae</taxon>
        <taxon>Hypocreales</taxon>
        <taxon>Nectriaceae</taxon>
        <taxon>Dactylonectria</taxon>
    </lineage>
</organism>
<comment type="cofactor">
    <cofactor evidence="1">
        <name>FAD</name>
        <dbReference type="ChEBI" id="CHEBI:57692"/>
    </cofactor>
</comment>
<dbReference type="Gene3D" id="3.30.465.10">
    <property type="match status" value="1"/>
</dbReference>
<evidence type="ECO:0000259" key="6">
    <source>
        <dbReference type="PROSITE" id="PS51387"/>
    </source>
</evidence>
<evidence type="ECO:0000256" key="5">
    <source>
        <dbReference type="ARBA" id="ARBA00023002"/>
    </source>
</evidence>
<dbReference type="Pfam" id="PF08031">
    <property type="entry name" value="BBE"/>
    <property type="match status" value="1"/>
</dbReference>
<dbReference type="InterPro" id="IPR050416">
    <property type="entry name" value="FAD-linked_Oxidoreductase"/>
</dbReference>
<comment type="similarity">
    <text evidence="2">Belongs to the oxygen-dependent FAD-linked oxidoreductase family.</text>
</comment>
<dbReference type="AlphaFoldDB" id="A0A9P9CYU1"/>
<reference evidence="7" key="1">
    <citation type="journal article" date="2021" name="Nat. Commun.">
        <title>Genetic determinants of endophytism in the Arabidopsis root mycobiome.</title>
        <authorList>
            <person name="Mesny F."/>
            <person name="Miyauchi S."/>
            <person name="Thiergart T."/>
            <person name="Pickel B."/>
            <person name="Atanasova L."/>
            <person name="Karlsson M."/>
            <person name="Huettel B."/>
            <person name="Barry K.W."/>
            <person name="Haridas S."/>
            <person name="Chen C."/>
            <person name="Bauer D."/>
            <person name="Andreopoulos W."/>
            <person name="Pangilinan J."/>
            <person name="LaButti K."/>
            <person name="Riley R."/>
            <person name="Lipzen A."/>
            <person name="Clum A."/>
            <person name="Drula E."/>
            <person name="Henrissat B."/>
            <person name="Kohler A."/>
            <person name="Grigoriev I.V."/>
            <person name="Martin F.M."/>
            <person name="Hacquard S."/>
        </authorList>
    </citation>
    <scope>NUCLEOTIDE SEQUENCE</scope>
    <source>
        <strain evidence="7">MPI-CAGE-AT-0021</strain>
    </source>
</reference>
<dbReference type="OrthoDB" id="415825at2759"/>
<keyword evidence="5" id="KW-0560">Oxidoreductase</keyword>
<evidence type="ECO:0000313" key="8">
    <source>
        <dbReference type="Proteomes" id="UP000717696"/>
    </source>
</evidence>
<dbReference type="Gene3D" id="3.30.43.10">
    <property type="entry name" value="Uridine Diphospho-n-acetylenolpyruvylglucosamine Reductase, domain 2"/>
    <property type="match status" value="1"/>
</dbReference>
<dbReference type="InterPro" id="IPR016167">
    <property type="entry name" value="FAD-bd_PCMH_sub1"/>
</dbReference>
<evidence type="ECO:0000256" key="1">
    <source>
        <dbReference type="ARBA" id="ARBA00001974"/>
    </source>
</evidence>
<gene>
    <name evidence="7" type="ORF">B0J13DRAFT_663664</name>
</gene>
<dbReference type="InterPro" id="IPR016166">
    <property type="entry name" value="FAD-bd_PCMH"/>
</dbReference>
<keyword evidence="3" id="KW-0285">Flavoprotein</keyword>
<comment type="caution">
    <text evidence="7">The sequence shown here is derived from an EMBL/GenBank/DDBJ whole genome shotgun (WGS) entry which is preliminary data.</text>
</comment>
<dbReference type="Pfam" id="PF01565">
    <property type="entry name" value="FAD_binding_4"/>
    <property type="match status" value="1"/>
</dbReference>
<evidence type="ECO:0000256" key="4">
    <source>
        <dbReference type="ARBA" id="ARBA00022827"/>
    </source>
</evidence>
<keyword evidence="8" id="KW-1185">Reference proteome</keyword>
<accession>A0A9P9CYU1</accession>
<dbReference type="SUPFAM" id="SSF56176">
    <property type="entry name" value="FAD-binding/transporter-associated domain-like"/>
    <property type="match status" value="1"/>
</dbReference>
<name>A0A9P9CYU1_9HYPO</name>
<dbReference type="Gene3D" id="3.40.462.20">
    <property type="match status" value="1"/>
</dbReference>
<evidence type="ECO:0000256" key="2">
    <source>
        <dbReference type="ARBA" id="ARBA00005466"/>
    </source>
</evidence>
<dbReference type="InterPro" id="IPR016169">
    <property type="entry name" value="FAD-bd_PCMH_sub2"/>
</dbReference>
<protein>
    <recommendedName>
        <fullName evidence="6">FAD-binding PCMH-type domain-containing protein</fullName>
    </recommendedName>
</protein>
<dbReference type="EMBL" id="JAGMUU010000071">
    <property type="protein sequence ID" value="KAH7109494.1"/>
    <property type="molecule type" value="Genomic_DNA"/>
</dbReference>
<keyword evidence="4" id="KW-0274">FAD</keyword>
<dbReference type="InterPro" id="IPR012951">
    <property type="entry name" value="BBE"/>
</dbReference>
<evidence type="ECO:0000313" key="7">
    <source>
        <dbReference type="EMBL" id="KAH7109494.1"/>
    </source>
</evidence>
<dbReference type="PANTHER" id="PTHR42973:SF39">
    <property type="entry name" value="FAD-BINDING PCMH-TYPE DOMAIN-CONTAINING PROTEIN"/>
    <property type="match status" value="1"/>
</dbReference>
<dbReference type="GO" id="GO:0071949">
    <property type="term" value="F:FAD binding"/>
    <property type="evidence" value="ECO:0007669"/>
    <property type="project" value="InterPro"/>
</dbReference>
<dbReference type="PANTHER" id="PTHR42973">
    <property type="entry name" value="BINDING OXIDOREDUCTASE, PUTATIVE (AFU_ORTHOLOGUE AFUA_1G17690)-RELATED"/>
    <property type="match status" value="1"/>
</dbReference>
<evidence type="ECO:0000256" key="3">
    <source>
        <dbReference type="ARBA" id="ARBA00022630"/>
    </source>
</evidence>
<dbReference type="InterPro" id="IPR006094">
    <property type="entry name" value="Oxid_FAD_bind_N"/>
</dbReference>
<feature type="domain" description="FAD-binding PCMH-type" evidence="6">
    <location>
        <begin position="36"/>
        <end position="210"/>
    </location>
</feature>